<dbReference type="GO" id="GO:0005886">
    <property type="term" value="C:plasma membrane"/>
    <property type="evidence" value="ECO:0007669"/>
    <property type="project" value="TreeGrafter"/>
</dbReference>
<dbReference type="GO" id="GO:0005283">
    <property type="term" value="F:amino acid:sodium symporter activity"/>
    <property type="evidence" value="ECO:0007669"/>
    <property type="project" value="TreeGrafter"/>
</dbReference>
<feature type="binding site" evidence="6">
    <location>
        <position position="52"/>
    </location>
    <ligand>
        <name>Na(+)</name>
        <dbReference type="ChEBI" id="CHEBI:29101"/>
        <label>1</label>
    </ligand>
</feature>
<dbReference type="PANTHER" id="PTHR11616:SF231">
    <property type="entry name" value="SODIUM-DEPENDENT PROLINE TRANSPORTER"/>
    <property type="match status" value="1"/>
</dbReference>
<dbReference type="SUPFAM" id="SSF161070">
    <property type="entry name" value="SNF-like"/>
    <property type="match status" value="1"/>
</dbReference>
<protein>
    <submittedName>
        <fullName evidence="8">Uncharacterized protein</fullName>
    </submittedName>
</protein>
<keyword evidence="3 7" id="KW-0812">Transmembrane</keyword>
<feature type="transmembrane region" description="Helical" evidence="7">
    <location>
        <begin position="109"/>
        <end position="131"/>
    </location>
</feature>
<dbReference type="EMBL" id="KZ523094">
    <property type="protein sequence ID" value="PKU27999.1"/>
    <property type="molecule type" value="Genomic_DNA"/>
</dbReference>
<dbReference type="AlphaFoldDB" id="A0A2I0T2H1"/>
<dbReference type="OrthoDB" id="6581954at2759"/>
<keyword evidence="5 7" id="KW-0472">Membrane</keyword>
<dbReference type="GO" id="GO:0046872">
    <property type="term" value="F:metal ion binding"/>
    <property type="evidence" value="ECO:0007669"/>
    <property type="project" value="UniProtKB-KW"/>
</dbReference>
<evidence type="ECO:0000256" key="6">
    <source>
        <dbReference type="PIRSR" id="PIRSR600175-1"/>
    </source>
</evidence>
<keyword evidence="4 7" id="KW-1133">Transmembrane helix</keyword>
<evidence type="ECO:0000256" key="3">
    <source>
        <dbReference type="ARBA" id="ARBA00022692"/>
    </source>
</evidence>
<dbReference type="PRINTS" id="PR00176">
    <property type="entry name" value="NANEUSMPORT"/>
</dbReference>
<dbReference type="PROSITE" id="PS50267">
    <property type="entry name" value="NA_NEUROTRAN_SYMP_3"/>
    <property type="match status" value="1"/>
</dbReference>
<feature type="binding site" evidence="6">
    <location>
        <position position="48"/>
    </location>
    <ligand>
        <name>Na(+)</name>
        <dbReference type="ChEBI" id="CHEBI:29101"/>
        <label>1</label>
    </ligand>
</feature>
<dbReference type="PANTHER" id="PTHR11616">
    <property type="entry name" value="SODIUM/CHLORIDE DEPENDENT TRANSPORTER"/>
    <property type="match status" value="1"/>
</dbReference>
<feature type="transmembrane region" description="Helical" evidence="7">
    <location>
        <begin position="36"/>
        <end position="56"/>
    </location>
</feature>
<reference evidence="9" key="2">
    <citation type="submission" date="2017-12" db="EMBL/GenBank/DDBJ databases">
        <title>Genome sequence of the Bar-tailed Godwit (Limosa lapponica baueri).</title>
        <authorList>
            <person name="Lima N.C.B."/>
            <person name="Parody-Merino A.M."/>
            <person name="Battley P.F."/>
            <person name="Fidler A.E."/>
            <person name="Prosdocimi F."/>
        </authorList>
    </citation>
    <scope>NUCLEOTIDE SEQUENCE [LARGE SCALE GENOMIC DNA]</scope>
</reference>
<keyword evidence="6" id="KW-0479">Metal-binding</keyword>
<dbReference type="Pfam" id="PF00209">
    <property type="entry name" value="SNF"/>
    <property type="match status" value="1"/>
</dbReference>
<dbReference type="Proteomes" id="UP000233556">
    <property type="component" value="Unassembled WGS sequence"/>
</dbReference>
<comment type="subcellular location">
    <subcellularLocation>
        <location evidence="1">Membrane</location>
        <topology evidence="1">Multi-pass membrane protein</topology>
    </subcellularLocation>
</comment>
<accession>A0A2I0T2H1</accession>
<evidence type="ECO:0000313" key="9">
    <source>
        <dbReference type="Proteomes" id="UP000233556"/>
    </source>
</evidence>
<keyword evidence="6" id="KW-0915">Sodium</keyword>
<name>A0A2I0T2H1_LIMLA</name>
<proteinExistence type="predicted"/>
<organism evidence="8 9">
    <name type="scientific">Limosa lapponica baueri</name>
    <dbReference type="NCBI Taxonomy" id="1758121"/>
    <lineage>
        <taxon>Eukaryota</taxon>
        <taxon>Metazoa</taxon>
        <taxon>Chordata</taxon>
        <taxon>Craniata</taxon>
        <taxon>Vertebrata</taxon>
        <taxon>Euteleostomi</taxon>
        <taxon>Archelosauria</taxon>
        <taxon>Archosauria</taxon>
        <taxon>Dinosauria</taxon>
        <taxon>Saurischia</taxon>
        <taxon>Theropoda</taxon>
        <taxon>Coelurosauria</taxon>
        <taxon>Aves</taxon>
        <taxon>Neognathae</taxon>
        <taxon>Neoaves</taxon>
        <taxon>Charadriiformes</taxon>
        <taxon>Scolopacidae</taxon>
        <taxon>Limosa</taxon>
    </lineage>
</organism>
<evidence type="ECO:0000256" key="2">
    <source>
        <dbReference type="ARBA" id="ARBA00022448"/>
    </source>
</evidence>
<sequence length="206" mass="23062">MSQELGVPVNQVAKAGPGLAFVVYPQAMTMLPLSPFWSFLFFFMLLTLGLDSQFAFMETIVTAVTDEFPYYLRPKKASFSAVICIALFLMGLILTTEGGMYWLVLLDDYSAGFGLMVVVITTCLVVTRVYVPREGWRVQQASRPAMDWGPSLEENRTGMYVASLAGSQSPKPLMVHMRKYGGITSYENTAIEVDREIEEEEEESMM</sequence>
<evidence type="ECO:0000256" key="1">
    <source>
        <dbReference type="ARBA" id="ARBA00004141"/>
    </source>
</evidence>
<feature type="binding site" evidence="6">
    <location>
        <position position="51"/>
    </location>
    <ligand>
        <name>Na(+)</name>
        <dbReference type="ChEBI" id="CHEBI:29101"/>
        <label>1</label>
    </ligand>
</feature>
<evidence type="ECO:0000256" key="5">
    <source>
        <dbReference type="ARBA" id="ARBA00023136"/>
    </source>
</evidence>
<reference evidence="9" key="1">
    <citation type="submission" date="2017-11" db="EMBL/GenBank/DDBJ databases">
        <authorList>
            <person name="Lima N.C."/>
            <person name="Parody-Merino A.M."/>
            <person name="Battley P.F."/>
            <person name="Fidler A.E."/>
            <person name="Prosdocimi F."/>
        </authorList>
    </citation>
    <scope>NUCLEOTIDE SEQUENCE [LARGE SCALE GENOMIC DNA]</scope>
</reference>
<dbReference type="InterPro" id="IPR000175">
    <property type="entry name" value="Na/ntran_symport"/>
</dbReference>
<feature type="transmembrane region" description="Helical" evidence="7">
    <location>
        <begin position="77"/>
        <end position="103"/>
    </location>
</feature>
<dbReference type="GO" id="GO:0089718">
    <property type="term" value="P:amino acid import across plasma membrane"/>
    <property type="evidence" value="ECO:0007669"/>
    <property type="project" value="TreeGrafter"/>
</dbReference>
<evidence type="ECO:0000313" key="8">
    <source>
        <dbReference type="EMBL" id="PKU27999.1"/>
    </source>
</evidence>
<dbReference type="InterPro" id="IPR037272">
    <property type="entry name" value="SNS_sf"/>
</dbReference>
<gene>
    <name evidence="8" type="ORF">llap_21697</name>
</gene>
<evidence type="ECO:0000256" key="7">
    <source>
        <dbReference type="SAM" id="Phobius"/>
    </source>
</evidence>
<keyword evidence="9" id="KW-1185">Reference proteome</keyword>
<keyword evidence="2" id="KW-0813">Transport</keyword>
<evidence type="ECO:0000256" key="4">
    <source>
        <dbReference type="ARBA" id="ARBA00022989"/>
    </source>
</evidence>